<dbReference type="InterPro" id="IPR035979">
    <property type="entry name" value="RBD_domain_sf"/>
</dbReference>
<keyword evidence="4 5" id="KW-0694">RNA-binding</keyword>
<evidence type="ECO:0000259" key="7">
    <source>
        <dbReference type="PROSITE" id="PS50102"/>
    </source>
</evidence>
<evidence type="ECO:0000256" key="1">
    <source>
        <dbReference type="ARBA" id="ARBA00003119"/>
    </source>
</evidence>
<evidence type="ECO:0000313" key="8">
    <source>
        <dbReference type="EMBL" id="KAL3235124.1"/>
    </source>
</evidence>
<dbReference type="InterPro" id="IPR050374">
    <property type="entry name" value="RRT5_SRSF_SR"/>
</dbReference>
<dbReference type="Gene3D" id="3.30.70.330">
    <property type="match status" value="1"/>
</dbReference>
<dbReference type="InterPro" id="IPR034244">
    <property type="entry name" value="Rrt5_RRM1"/>
</dbReference>
<feature type="compositionally biased region" description="Basic residues" evidence="6">
    <location>
        <begin position="368"/>
        <end position="377"/>
    </location>
</feature>
<organism evidence="8 9">
    <name type="scientific">Nakaseomyces bracarensis</name>
    <dbReference type="NCBI Taxonomy" id="273131"/>
    <lineage>
        <taxon>Eukaryota</taxon>
        <taxon>Fungi</taxon>
        <taxon>Dikarya</taxon>
        <taxon>Ascomycota</taxon>
        <taxon>Saccharomycotina</taxon>
        <taxon>Saccharomycetes</taxon>
        <taxon>Saccharomycetales</taxon>
        <taxon>Saccharomycetaceae</taxon>
        <taxon>Nakaseomyces</taxon>
    </lineage>
</organism>
<dbReference type="PANTHER" id="PTHR23003:SF54">
    <property type="entry name" value="REGULATOR OF RDNA TRANSCRIPTION PROTEIN 5"/>
    <property type="match status" value="1"/>
</dbReference>
<evidence type="ECO:0000256" key="5">
    <source>
        <dbReference type="PROSITE-ProRule" id="PRU00176"/>
    </source>
</evidence>
<evidence type="ECO:0000256" key="3">
    <source>
        <dbReference type="ARBA" id="ARBA00015811"/>
    </source>
</evidence>
<comment type="function">
    <text evidence="1">May be involved in the modulation of rDNA transcription.</text>
</comment>
<evidence type="ECO:0000313" key="9">
    <source>
        <dbReference type="Proteomes" id="UP001623330"/>
    </source>
</evidence>
<dbReference type="Proteomes" id="UP001623330">
    <property type="component" value="Unassembled WGS sequence"/>
</dbReference>
<feature type="compositionally biased region" description="Low complexity" evidence="6">
    <location>
        <begin position="347"/>
        <end position="357"/>
    </location>
</feature>
<evidence type="ECO:0000256" key="4">
    <source>
        <dbReference type="ARBA" id="ARBA00022884"/>
    </source>
</evidence>
<feature type="region of interest" description="Disordered" evidence="6">
    <location>
        <begin position="293"/>
        <end position="392"/>
    </location>
</feature>
<gene>
    <name evidence="8" type="ORF">RNJ44_02912</name>
</gene>
<name>A0ABR4P0K8_9SACH</name>
<dbReference type="CDD" id="cd12409">
    <property type="entry name" value="RRM1_RRT5"/>
    <property type="match status" value="1"/>
</dbReference>
<feature type="domain" description="RRM" evidence="7">
    <location>
        <begin position="5"/>
        <end position="88"/>
    </location>
</feature>
<comment type="similarity">
    <text evidence="2">Belongs to the RRT5 family.</text>
</comment>
<dbReference type="InterPro" id="IPR000504">
    <property type="entry name" value="RRM_dom"/>
</dbReference>
<dbReference type="SMART" id="SM00360">
    <property type="entry name" value="RRM"/>
    <property type="match status" value="2"/>
</dbReference>
<protein>
    <recommendedName>
        <fullName evidence="3">Regulator of rDNA transcription protein 5</fullName>
    </recommendedName>
</protein>
<dbReference type="PROSITE" id="PS50102">
    <property type="entry name" value="RRM"/>
    <property type="match status" value="1"/>
</dbReference>
<proteinExistence type="inferred from homology"/>
<sequence>MIVDTRVYISNVSYACSEEELKDYLKDFNVNSVLIPSQTVRKFRRTQTRSFGIAYADFLTAEDAKRVIEECNGKEFKGRVLRVKQFNPYTPPKPIRERVESTLLQLRKFTGYDEYMRAGTENTQITGPIETSIQTDAITLVDAEAEGEGGAEAEQDIVIPSDNAAAAAAAAASTTEQIRDKELSLDTLYCAFLPKETTDPELREYLVDYLPREIWIFKTKSIHSGPFKLRSTNHTAALVTLAAGIPLEEVINSLQGKKFLNKKITLKPAYLSKIEEVRKVADKSKIISVGDADTVQPEVESEHSSQFGEAQTHNEVDIIVPKNPKPVDPTFDMPVSIQPVNDKAKNKPASPKSPFNSQSPTQEPLKSKNNKKKKKKKQNPETQKNVSINKKK</sequence>
<comment type="caution">
    <text evidence="8">The sequence shown here is derived from an EMBL/GenBank/DDBJ whole genome shotgun (WGS) entry which is preliminary data.</text>
</comment>
<dbReference type="EMBL" id="JBEVYD010000002">
    <property type="protein sequence ID" value="KAL3235124.1"/>
    <property type="molecule type" value="Genomic_DNA"/>
</dbReference>
<evidence type="ECO:0000256" key="2">
    <source>
        <dbReference type="ARBA" id="ARBA00006567"/>
    </source>
</evidence>
<dbReference type="SUPFAM" id="SSF54928">
    <property type="entry name" value="RNA-binding domain, RBD"/>
    <property type="match status" value="1"/>
</dbReference>
<keyword evidence="9" id="KW-1185">Reference proteome</keyword>
<dbReference type="InterPro" id="IPR012677">
    <property type="entry name" value="Nucleotide-bd_a/b_plait_sf"/>
</dbReference>
<feature type="compositionally biased region" description="Polar residues" evidence="6">
    <location>
        <begin position="304"/>
        <end position="313"/>
    </location>
</feature>
<accession>A0ABR4P0K8</accession>
<dbReference type="PANTHER" id="PTHR23003">
    <property type="entry name" value="RNA RECOGNITION MOTIF RRM DOMAIN CONTAINING PROTEIN"/>
    <property type="match status" value="1"/>
</dbReference>
<dbReference type="Pfam" id="PF00076">
    <property type="entry name" value="RRM_1"/>
    <property type="match status" value="1"/>
</dbReference>
<evidence type="ECO:0000256" key="6">
    <source>
        <dbReference type="SAM" id="MobiDB-lite"/>
    </source>
</evidence>
<reference evidence="8 9" key="1">
    <citation type="submission" date="2024-05" db="EMBL/GenBank/DDBJ databases">
        <title>Long read based assembly of the Candida bracarensis genome reveals expanded adhesin content.</title>
        <authorList>
            <person name="Marcet-Houben M."/>
            <person name="Ksiezopolska E."/>
            <person name="Gabaldon T."/>
        </authorList>
    </citation>
    <scope>NUCLEOTIDE SEQUENCE [LARGE SCALE GENOMIC DNA]</scope>
    <source>
        <strain evidence="8 9">CBM6</strain>
    </source>
</reference>
<feature type="compositionally biased region" description="Polar residues" evidence="6">
    <location>
        <begin position="380"/>
        <end position="392"/>
    </location>
</feature>